<sequence>MGSVVWTHHRETGALAMFPPVGQALAALPHPRATVADAALRAITDDNYGWM</sequence>
<evidence type="ECO:0000313" key="1">
    <source>
        <dbReference type="EMBL" id="GGO49012.1"/>
    </source>
</evidence>
<dbReference type="Proteomes" id="UP000656881">
    <property type="component" value="Unassembled WGS sequence"/>
</dbReference>
<protein>
    <submittedName>
        <fullName evidence="1">Uncharacterized protein</fullName>
    </submittedName>
</protein>
<organism evidence="1 2">
    <name type="scientific">Streptomyces lasiicapitis</name>
    <dbReference type="NCBI Taxonomy" id="1923961"/>
    <lineage>
        <taxon>Bacteria</taxon>
        <taxon>Bacillati</taxon>
        <taxon>Actinomycetota</taxon>
        <taxon>Actinomycetes</taxon>
        <taxon>Kitasatosporales</taxon>
        <taxon>Streptomycetaceae</taxon>
        <taxon>Streptomyces</taxon>
    </lineage>
</organism>
<dbReference type="EMBL" id="BMNG01000010">
    <property type="protein sequence ID" value="GGO49012.1"/>
    <property type="molecule type" value="Genomic_DNA"/>
</dbReference>
<gene>
    <name evidence="1" type="ORF">GCM10012286_45960</name>
</gene>
<reference evidence="2" key="1">
    <citation type="journal article" date="2019" name="Int. J. Syst. Evol. Microbiol.">
        <title>The Global Catalogue of Microorganisms (GCM) 10K type strain sequencing project: providing services to taxonomists for standard genome sequencing and annotation.</title>
        <authorList>
            <consortium name="The Broad Institute Genomics Platform"/>
            <consortium name="The Broad Institute Genome Sequencing Center for Infectious Disease"/>
            <person name="Wu L."/>
            <person name="Ma J."/>
        </authorList>
    </citation>
    <scope>NUCLEOTIDE SEQUENCE [LARGE SCALE GENOMIC DNA]</scope>
    <source>
        <strain evidence="2">CGMCC 4.7349</strain>
    </source>
</reference>
<keyword evidence="2" id="KW-1185">Reference proteome</keyword>
<evidence type="ECO:0000313" key="2">
    <source>
        <dbReference type="Proteomes" id="UP000656881"/>
    </source>
</evidence>
<accession>A0ABQ2MB27</accession>
<proteinExistence type="predicted"/>
<comment type="caution">
    <text evidence="1">The sequence shown here is derived from an EMBL/GenBank/DDBJ whole genome shotgun (WGS) entry which is preliminary data.</text>
</comment>
<name>A0ABQ2MB27_9ACTN</name>